<dbReference type="Proteomes" id="UP001215598">
    <property type="component" value="Unassembled WGS sequence"/>
</dbReference>
<dbReference type="AlphaFoldDB" id="A0AAD7IRD0"/>
<name>A0AAD7IRD0_9AGAR</name>
<sequence length="208" mass="23554">MSLSLLSPTTTEGLRIVALFRLWATALSSCWYTSQAPSRLKCSLQDAPPLFPKSLLHCYLMASDKLTLRSARDWVDWETQTKSELRKDSVWLVVAHERDSRAIGIIRSLMAPNLVIKYKSHNTSKGLWDALKADFSNANKTEIAYSTLMQLQKIKLRLGEGEDNVTLSVMQSHIDRYQSKLNYLESLGYPIHDDLQPPEPGGVIYNVL</sequence>
<dbReference type="EMBL" id="JARKIB010000071">
    <property type="protein sequence ID" value="KAJ7748904.1"/>
    <property type="molecule type" value="Genomic_DNA"/>
</dbReference>
<evidence type="ECO:0000313" key="1">
    <source>
        <dbReference type="EMBL" id="KAJ7748904.1"/>
    </source>
</evidence>
<evidence type="ECO:0000313" key="2">
    <source>
        <dbReference type="Proteomes" id="UP001215598"/>
    </source>
</evidence>
<reference evidence="1" key="1">
    <citation type="submission" date="2023-03" db="EMBL/GenBank/DDBJ databases">
        <title>Massive genome expansion in bonnet fungi (Mycena s.s.) driven by repeated elements and novel gene families across ecological guilds.</title>
        <authorList>
            <consortium name="Lawrence Berkeley National Laboratory"/>
            <person name="Harder C.B."/>
            <person name="Miyauchi S."/>
            <person name="Viragh M."/>
            <person name="Kuo A."/>
            <person name="Thoen E."/>
            <person name="Andreopoulos B."/>
            <person name="Lu D."/>
            <person name="Skrede I."/>
            <person name="Drula E."/>
            <person name="Henrissat B."/>
            <person name="Morin E."/>
            <person name="Kohler A."/>
            <person name="Barry K."/>
            <person name="LaButti K."/>
            <person name="Morin E."/>
            <person name="Salamov A."/>
            <person name="Lipzen A."/>
            <person name="Mereny Z."/>
            <person name="Hegedus B."/>
            <person name="Baldrian P."/>
            <person name="Stursova M."/>
            <person name="Weitz H."/>
            <person name="Taylor A."/>
            <person name="Grigoriev I.V."/>
            <person name="Nagy L.G."/>
            <person name="Martin F."/>
            <person name="Kauserud H."/>
        </authorList>
    </citation>
    <scope>NUCLEOTIDE SEQUENCE</scope>
    <source>
        <strain evidence="1">CBHHK182m</strain>
    </source>
</reference>
<keyword evidence="2" id="KW-1185">Reference proteome</keyword>
<proteinExistence type="predicted"/>
<accession>A0AAD7IRD0</accession>
<comment type="caution">
    <text evidence="1">The sequence shown here is derived from an EMBL/GenBank/DDBJ whole genome shotgun (WGS) entry which is preliminary data.</text>
</comment>
<organism evidence="1 2">
    <name type="scientific">Mycena metata</name>
    <dbReference type="NCBI Taxonomy" id="1033252"/>
    <lineage>
        <taxon>Eukaryota</taxon>
        <taxon>Fungi</taxon>
        <taxon>Dikarya</taxon>
        <taxon>Basidiomycota</taxon>
        <taxon>Agaricomycotina</taxon>
        <taxon>Agaricomycetes</taxon>
        <taxon>Agaricomycetidae</taxon>
        <taxon>Agaricales</taxon>
        <taxon>Marasmiineae</taxon>
        <taxon>Mycenaceae</taxon>
        <taxon>Mycena</taxon>
    </lineage>
</organism>
<gene>
    <name evidence="1" type="ORF">B0H16DRAFT_1888282</name>
</gene>
<protein>
    <submittedName>
        <fullName evidence="1">Uncharacterized protein</fullName>
    </submittedName>
</protein>